<evidence type="ECO:0000313" key="2">
    <source>
        <dbReference type="Proteomes" id="UP001232148"/>
    </source>
</evidence>
<sequence length="167" mass="18790">MRFGAVTDFVLHVLLQGSSLRVHRLSRMAVNSLTSMCCCMNQLPPDVIQPNRRQHNNAPKVINTRPYLARIHNASITNQGHTHCLRRFLTDPMNSLYEQDVVGCVDKTLLRVRLATRETLRKTPLLDLAVSNSREAGNGCLHQRTCALLLALFPDTHTHTALLFPSL</sequence>
<protein>
    <submittedName>
        <fullName evidence="1">Uncharacterized protein</fullName>
    </submittedName>
</protein>
<comment type="caution">
    <text evidence="1">The sequence shown here is derived from an EMBL/GenBank/DDBJ whole genome shotgun (WGS) entry which is preliminary data.</text>
</comment>
<proteinExistence type="predicted"/>
<organism evidence="1 2">
    <name type="scientific">Colletotrichum zoysiae</name>
    <dbReference type="NCBI Taxonomy" id="1216348"/>
    <lineage>
        <taxon>Eukaryota</taxon>
        <taxon>Fungi</taxon>
        <taxon>Dikarya</taxon>
        <taxon>Ascomycota</taxon>
        <taxon>Pezizomycotina</taxon>
        <taxon>Sordariomycetes</taxon>
        <taxon>Hypocreomycetidae</taxon>
        <taxon>Glomerellales</taxon>
        <taxon>Glomerellaceae</taxon>
        <taxon>Colletotrichum</taxon>
        <taxon>Colletotrichum graminicola species complex</taxon>
    </lineage>
</organism>
<dbReference type="EMBL" id="MU842834">
    <property type="protein sequence ID" value="KAK2032101.1"/>
    <property type="molecule type" value="Genomic_DNA"/>
</dbReference>
<evidence type="ECO:0000313" key="1">
    <source>
        <dbReference type="EMBL" id="KAK2032101.1"/>
    </source>
</evidence>
<keyword evidence="2" id="KW-1185">Reference proteome</keyword>
<dbReference type="Proteomes" id="UP001232148">
    <property type="component" value="Unassembled WGS sequence"/>
</dbReference>
<reference evidence="1" key="1">
    <citation type="submission" date="2021-06" db="EMBL/GenBank/DDBJ databases">
        <title>Comparative genomics, transcriptomics and evolutionary studies reveal genomic signatures of adaptation to plant cell wall in hemibiotrophic fungi.</title>
        <authorList>
            <consortium name="DOE Joint Genome Institute"/>
            <person name="Baroncelli R."/>
            <person name="Diaz J.F."/>
            <person name="Benocci T."/>
            <person name="Peng M."/>
            <person name="Battaglia E."/>
            <person name="Haridas S."/>
            <person name="Andreopoulos W."/>
            <person name="Labutti K."/>
            <person name="Pangilinan J."/>
            <person name="Floch G.L."/>
            <person name="Makela M.R."/>
            <person name="Henrissat B."/>
            <person name="Grigoriev I.V."/>
            <person name="Crouch J.A."/>
            <person name="De Vries R.P."/>
            <person name="Sukno S.A."/>
            <person name="Thon M.R."/>
        </authorList>
    </citation>
    <scope>NUCLEOTIDE SEQUENCE</scope>
    <source>
        <strain evidence="1">MAFF235873</strain>
    </source>
</reference>
<gene>
    <name evidence="1" type="ORF">LX32DRAFT_227444</name>
</gene>
<accession>A0AAD9HMZ4</accession>
<dbReference type="AlphaFoldDB" id="A0AAD9HMZ4"/>
<name>A0AAD9HMZ4_9PEZI</name>